<dbReference type="RefSeq" id="WP_228016255.1">
    <property type="nucleotide sequence ID" value="NZ_JADEXP010000195.1"/>
</dbReference>
<dbReference type="InterPro" id="IPR011050">
    <property type="entry name" value="Pectin_lyase_fold/virulence"/>
</dbReference>
<dbReference type="Gene3D" id="2.160.20.10">
    <property type="entry name" value="Single-stranded right-handed beta-helix, Pectin lyase-like"/>
    <property type="match status" value="3"/>
</dbReference>
<proteinExistence type="predicted"/>
<dbReference type="SMART" id="SM00912">
    <property type="entry name" value="Haemagg_act"/>
    <property type="match status" value="1"/>
</dbReference>
<comment type="caution">
    <text evidence="2">The sequence shown here is derived from an EMBL/GenBank/DDBJ whole genome shotgun (WGS) entry which is preliminary data.</text>
</comment>
<dbReference type="AlphaFoldDB" id="A0A928ZWG1"/>
<dbReference type="EMBL" id="JADEXP010000195">
    <property type="protein sequence ID" value="MBE9068726.1"/>
    <property type="molecule type" value="Genomic_DNA"/>
</dbReference>
<reference evidence="2" key="1">
    <citation type="submission" date="2020-10" db="EMBL/GenBank/DDBJ databases">
        <authorList>
            <person name="Castelo-Branco R."/>
            <person name="Eusebio N."/>
            <person name="Adriana R."/>
            <person name="Vieira A."/>
            <person name="Brugerolle De Fraissinette N."/>
            <person name="Rezende De Castro R."/>
            <person name="Schneider M.P."/>
            <person name="Vasconcelos V."/>
            <person name="Leao P.N."/>
        </authorList>
    </citation>
    <scope>NUCLEOTIDE SEQUENCE</scope>
    <source>
        <strain evidence="2">LEGE 11479</strain>
    </source>
</reference>
<dbReference type="NCBIfam" id="TIGR01901">
    <property type="entry name" value="adhes_NPXG"/>
    <property type="match status" value="1"/>
</dbReference>
<feature type="domain" description="Filamentous haemagglutinin FhaB/tRNA nuclease CdiA-like TPS" evidence="1">
    <location>
        <begin position="15"/>
        <end position="125"/>
    </location>
</feature>
<gene>
    <name evidence="2" type="ORF">IQ260_18935</name>
</gene>
<keyword evidence="3" id="KW-1185">Reference proteome</keyword>
<accession>A0A928ZWG1</accession>
<dbReference type="SUPFAM" id="SSF51126">
    <property type="entry name" value="Pectin lyase-like"/>
    <property type="match status" value="3"/>
</dbReference>
<evidence type="ECO:0000259" key="1">
    <source>
        <dbReference type="SMART" id="SM00912"/>
    </source>
</evidence>
<protein>
    <submittedName>
        <fullName evidence="2">S-layer family protein</fullName>
    </submittedName>
</protein>
<dbReference type="Proteomes" id="UP000615026">
    <property type="component" value="Unassembled WGS sequence"/>
</dbReference>
<name>A0A928ZWG1_LEPEC</name>
<organism evidence="2 3">
    <name type="scientific">Leptolyngbya cf. ectocarpi LEGE 11479</name>
    <dbReference type="NCBI Taxonomy" id="1828722"/>
    <lineage>
        <taxon>Bacteria</taxon>
        <taxon>Bacillati</taxon>
        <taxon>Cyanobacteriota</taxon>
        <taxon>Cyanophyceae</taxon>
        <taxon>Leptolyngbyales</taxon>
        <taxon>Leptolyngbyaceae</taxon>
        <taxon>Leptolyngbya group</taxon>
        <taxon>Leptolyngbya</taxon>
    </lineage>
</organism>
<evidence type="ECO:0000313" key="2">
    <source>
        <dbReference type="EMBL" id="MBE9068726.1"/>
    </source>
</evidence>
<dbReference type="InterPro" id="IPR012334">
    <property type="entry name" value="Pectin_lyas_fold"/>
</dbReference>
<dbReference type="InterPro" id="IPR008638">
    <property type="entry name" value="FhaB/CdiA-like_TPS"/>
</dbReference>
<dbReference type="Pfam" id="PF05860">
    <property type="entry name" value="TPS"/>
    <property type="match status" value="1"/>
</dbReference>
<evidence type="ECO:0000313" key="3">
    <source>
        <dbReference type="Proteomes" id="UP000615026"/>
    </source>
</evidence>
<sequence length="931" mass="94664">MFVSPASTNAEIIADTTLPTNTVVLSGGCTTCEIVGGTVRGRNLFHSFATFSVDDEAFFNNAATVENIFSRVTGRTVSDINGLIRTNGAANLFLINPNGITFGSDAALNIGGSFIASTANRIGFEDNTYFDASLPATVELLSISSPIGLQFGQTPASLNNSSQLFLDGPTGRTLALIGGDVNIPGGGLFAPAGNIELSSVGAQSNVELIAAGEGWRFNYDNVNTYQDILLSDFAELNTSGAGAGAINIQGQNITFASGSFLQSLTLGADDGNDVTIAASKVLLLTGDLTALEVASVDSGAASDIVLNADLLKIDKGAYISAPGVVGQASDITITANQIELSDVDSDGIPGGIFAEVFADYDKALRGGNITIETNHLMIQDGAQISLATFGAASSGNLIVNASQSVEIGPDPIDVDDSGTGLFNQVGRAATGNAGEISVTTGRLFLRDGGKIESSTLGSGNGGLINIEATEIEGRGRTADGRIPSGIVARVGEGEQSIGDAGAINIETQRLTLLNGAQISTAGRNEGNGGPLTVNASDYIVLNGIFPVGDLDRNSSGLFVSAEPGATSDVGILTATTDTLIVENGAKISADNLGSGRGSTATINARELIIRDGGRVGAGSLVIPGVVASRLGPGGTLIINASERVEVSGGESQLFTRAEGAGPAGNLVINETPGGDLVVIVRADAEISASTDSSTGGNIIFNDPDAVLLRTGGRLTAEAGLSQGFGDGGNITLAMPDGFLISVADEDSDIVANAFAGSGGNINITAQGIFNLVERPAIDGNGTNDIDASSQFGESGTVVLNNLDLDPTQNLIELPTDTTAPTVAQRCLADSEGQSAFVVTGQGGAPPTPRDVVRNESAGLIDIGGDLPISQLEHQNSTITATANDTFVAPSPPLIEAQSWQRDHDGHVVLIAQTPNPSATAQYLAVCPQVRG</sequence>